<comment type="caution">
    <text evidence="11">The sequence shown here is derived from an EMBL/GenBank/DDBJ whole genome shotgun (WGS) entry which is preliminary data.</text>
</comment>
<dbReference type="InterPro" id="IPR007387">
    <property type="entry name" value="TRAP_DctQ"/>
</dbReference>
<keyword evidence="2 9" id="KW-0813">Transport</keyword>
<dbReference type="OrthoDB" id="26202at2"/>
<dbReference type="GO" id="GO:0022857">
    <property type="term" value="F:transmembrane transporter activity"/>
    <property type="evidence" value="ECO:0007669"/>
    <property type="project" value="UniProtKB-UniRule"/>
</dbReference>
<feature type="transmembrane region" description="Helical" evidence="9">
    <location>
        <begin position="46"/>
        <end position="64"/>
    </location>
</feature>
<dbReference type="GO" id="GO:0015740">
    <property type="term" value="P:C4-dicarboxylate transport"/>
    <property type="evidence" value="ECO:0007669"/>
    <property type="project" value="TreeGrafter"/>
</dbReference>
<dbReference type="PANTHER" id="PTHR35011:SF10">
    <property type="entry name" value="TRAP TRANSPORTER SMALL PERMEASE PROTEIN"/>
    <property type="match status" value="1"/>
</dbReference>
<dbReference type="Pfam" id="PF04290">
    <property type="entry name" value="DctQ"/>
    <property type="match status" value="1"/>
</dbReference>
<evidence type="ECO:0000256" key="2">
    <source>
        <dbReference type="ARBA" id="ARBA00022448"/>
    </source>
</evidence>
<keyword evidence="3" id="KW-1003">Cell membrane</keyword>
<evidence type="ECO:0000256" key="4">
    <source>
        <dbReference type="ARBA" id="ARBA00022519"/>
    </source>
</evidence>
<evidence type="ECO:0000259" key="10">
    <source>
        <dbReference type="Pfam" id="PF04290"/>
    </source>
</evidence>
<reference evidence="11 12" key="1">
    <citation type="journal article" date="2012" name="Int. J. Syst. Evol. Microbiol.">
        <title>Marinomonas hwangdonensis sp. nov., isolated from seawater.</title>
        <authorList>
            <person name="Jung Y.T."/>
            <person name="Oh T.K."/>
            <person name="Yoon J.H."/>
        </authorList>
    </citation>
    <scope>NUCLEOTIDE SEQUENCE [LARGE SCALE GENOMIC DNA]</scope>
    <source>
        <strain evidence="11 12">HDW-15</strain>
    </source>
</reference>
<dbReference type="GO" id="GO:0005886">
    <property type="term" value="C:plasma membrane"/>
    <property type="evidence" value="ECO:0007669"/>
    <property type="project" value="UniProtKB-SubCell"/>
</dbReference>
<evidence type="ECO:0000313" key="11">
    <source>
        <dbReference type="EMBL" id="RNF51818.1"/>
    </source>
</evidence>
<gene>
    <name evidence="11" type="ORF">EBI00_06245</name>
</gene>
<evidence type="ECO:0000256" key="5">
    <source>
        <dbReference type="ARBA" id="ARBA00022692"/>
    </source>
</evidence>
<name>A0A3M8Q6U9_9GAMM</name>
<evidence type="ECO:0000256" key="6">
    <source>
        <dbReference type="ARBA" id="ARBA00022989"/>
    </source>
</evidence>
<comment type="function">
    <text evidence="9">Part of the tripartite ATP-independent periplasmic (TRAP) transport system.</text>
</comment>
<evidence type="ECO:0000256" key="9">
    <source>
        <dbReference type="RuleBase" id="RU369079"/>
    </source>
</evidence>
<sequence length="172" mass="18904">MSQLKEKLYQCSGLLSGLCIVIITLLLLAQIVGRLFGFIVPSAEDFAGYALAASTFLGLAYTFREGGHIRVTLLIQRFSPKPRKIQEGIILALSFALLCYLSYACGYMVYESYIFNEVSHGYIPIPLWIPQIPVAVGVVALNLAILDALVALIKGKQPTYSEQEDALSLEEI</sequence>
<dbReference type="Proteomes" id="UP000280507">
    <property type="component" value="Unassembled WGS sequence"/>
</dbReference>
<evidence type="ECO:0000256" key="3">
    <source>
        <dbReference type="ARBA" id="ARBA00022475"/>
    </source>
</evidence>
<organism evidence="11 12">
    <name type="scientific">Marinomonas hwangdonensis</name>
    <dbReference type="NCBI Taxonomy" id="1053647"/>
    <lineage>
        <taxon>Bacteria</taxon>
        <taxon>Pseudomonadati</taxon>
        <taxon>Pseudomonadota</taxon>
        <taxon>Gammaproteobacteria</taxon>
        <taxon>Oceanospirillales</taxon>
        <taxon>Oceanospirillaceae</taxon>
        <taxon>Marinomonas</taxon>
    </lineage>
</organism>
<comment type="subcellular location">
    <subcellularLocation>
        <location evidence="1 9">Cell inner membrane</location>
        <topology evidence="1 9">Multi-pass membrane protein</topology>
    </subcellularLocation>
</comment>
<feature type="transmembrane region" description="Helical" evidence="9">
    <location>
        <begin position="130"/>
        <end position="153"/>
    </location>
</feature>
<protein>
    <recommendedName>
        <fullName evidence="9">TRAP transporter small permease protein</fullName>
    </recommendedName>
</protein>
<evidence type="ECO:0000256" key="8">
    <source>
        <dbReference type="ARBA" id="ARBA00038436"/>
    </source>
</evidence>
<dbReference type="EMBL" id="RIZG01000003">
    <property type="protein sequence ID" value="RNF51818.1"/>
    <property type="molecule type" value="Genomic_DNA"/>
</dbReference>
<feature type="transmembrane region" description="Helical" evidence="9">
    <location>
        <begin position="12"/>
        <end position="40"/>
    </location>
</feature>
<evidence type="ECO:0000256" key="1">
    <source>
        <dbReference type="ARBA" id="ARBA00004429"/>
    </source>
</evidence>
<feature type="transmembrane region" description="Helical" evidence="9">
    <location>
        <begin position="85"/>
        <end position="110"/>
    </location>
</feature>
<keyword evidence="12" id="KW-1185">Reference proteome</keyword>
<accession>A0A3M8Q6U9</accession>
<dbReference type="InterPro" id="IPR055348">
    <property type="entry name" value="DctQ"/>
</dbReference>
<keyword evidence="6 9" id="KW-1133">Transmembrane helix</keyword>
<keyword evidence="5 9" id="KW-0812">Transmembrane</keyword>
<feature type="domain" description="Tripartite ATP-independent periplasmic transporters DctQ component" evidence="10">
    <location>
        <begin position="23"/>
        <end position="154"/>
    </location>
</feature>
<proteinExistence type="inferred from homology"/>
<evidence type="ECO:0000256" key="7">
    <source>
        <dbReference type="ARBA" id="ARBA00023136"/>
    </source>
</evidence>
<keyword evidence="7 9" id="KW-0472">Membrane</keyword>
<keyword evidence="4 9" id="KW-0997">Cell inner membrane</keyword>
<comment type="similarity">
    <text evidence="8 9">Belongs to the TRAP transporter small permease family.</text>
</comment>
<comment type="subunit">
    <text evidence="9">The complex comprises the extracytoplasmic solute receptor protein and the two transmembrane proteins.</text>
</comment>
<evidence type="ECO:0000313" key="12">
    <source>
        <dbReference type="Proteomes" id="UP000280507"/>
    </source>
</evidence>
<dbReference type="AlphaFoldDB" id="A0A3M8Q6U9"/>
<dbReference type="PANTHER" id="PTHR35011">
    <property type="entry name" value="2,3-DIKETO-L-GULONATE TRAP TRANSPORTER SMALL PERMEASE PROTEIN YIAM"/>
    <property type="match status" value="1"/>
</dbReference>